<evidence type="ECO:0000256" key="13">
    <source>
        <dbReference type="ARBA" id="ARBA00031116"/>
    </source>
</evidence>
<evidence type="ECO:0000313" key="18">
    <source>
        <dbReference type="Proteomes" id="UP000828390"/>
    </source>
</evidence>
<evidence type="ECO:0000256" key="14">
    <source>
        <dbReference type="SAM" id="MobiDB-lite"/>
    </source>
</evidence>
<dbReference type="OrthoDB" id="20303at2759"/>
<feature type="compositionally biased region" description="Low complexity" evidence="14">
    <location>
        <begin position="326"/>
        <end position="338"/>
    </location>
</feature>
<keyword evidence="18" id="KW-1185">Reference proteome</keyword>
<dbReference type="Pfam" id="PF06682">
    <property type="entry name" value="SARAF"/>
    <property type="match status" value="1"/>
</dbReference>
<evidence type="ECO:0000256" key="3">
    <source>
        <dbReference type="ARBA" id="ARBA00016584"/>
    </source>
</evidence>
<feature type="chain" id="PRO_5039612403" description="Store-operated calcium entry-associated regulatory factor" evidence="16">
    <location>
        <begin position="26"/>
        <end position="350"/>
    </location>
</feature>
<protein>
    <recommendedName>
        <fullName evidence="3">Store-operated calcium entry-associated regulatory factor</fullName>
    </recommendedName>
    <alternativeName>
        <fullName evidence="13">Transmembrane protein 66</fullName>
    </alternativeName>
</protein>
<dbReference type="GO" id="GO:0005789">
    <property type="term" value="C:endoplasmic reticulum membrane"/>
    <property type="evidence" value="ECO:0007669"/>
    <property type="project" value="UniProtKB-SubCell"/>
</dbReference>
<reference evidence="17" key="2">
    <citation type="submission" date="2020-11" db="EMBL/GenBank/DDBJ databases">
        <authorList>
            <person name="McCartney M.A."/>
            <person name="Auch B."/>
            <person name="Kono T."/>
            <person name="Mallez S."/>
            <person name="Becker A."/>
            <person name="Gohl D.M."/>
            <person name="Silverstein K.A.T."/>
            <person name="Koren S."/>
            <person name="Bechman K.B."/>
            <person name="Herman A."/>
            <person name="Abrahante J.E."/>
            <person name="Garbe J."/>
        </authorList>
    </citation>
    <scope>NUCLEOTIDE SEQUENCE</scope>
    <source>
        <strain evidence="17">Duluth1</strain>
        <tissue evidence="17">Whole animal</tissue>
    </source>
</reference>
<keyword evidence="8" id="KW-0256">Endoplasmic reticulum</keyword>
<dbReference type="InterPro" id="IPR009567">
    <property type="entry name" value="SARAF"/>
</dbReference>
<proteinExistence type="inferred from homology"/>
<keyword evidence="11" id="KW-0406">Ion transport</keyword>
<evidence type="ECO:0000256" key="9">
    <source>
        <dbReference type="ARBA" id="ARBA00022837"/>
    </source>
</evidence>
<reference evidence="17" key="1">
    <citation type="journal article" date="2019" name="bioRxiv">
        <title>The Genome of the Zebra Mussel, Dreissena polymorpha: A Resource for Invasive Species Research.</title>
        <authorList>
            <person name="McCartney M.A."/>
            <person name="Auch B."/>
            <person name="Kono T."/>
            <person name="Mallez S."/>
            <person name="Zhang Y."/>
            <person name="Obille A."/>
            <person name="Becker A."/>
            <person name="Abrahante J.E."/>
            <person name="Garbe J."/>
            <person name="Badalamenti J.P."/>
            <person name="Herman A."/>
            <person name="Mangelson H."/>
            <person name="Liachko I."/>
            <person name="Sullivan S."/>
            <person name="Sone E.D."/>
            <person name="Koren S."/>
            <person name="Silverstein K.A.T."/>
            <person name="Beckman K.B."/>
            <person name="Gohl D.M."/>
        </authorList>
    </citation>
    <scope>NUCLEOTIDE SEQUENCE</scope>
    <source>
        <strain evidence="17">Duluth1</strain>
        <tissue evidence="17">Whole animal</tissue>
    </source>
</reference>
<dbReference type="PANTHER" id="PTHR15929">
    <property type="entry name" value="STORE-OPERATED CALCIUM ENTRY-ASSOCIATED REGULATORY FACTOR"/>
    <property type="match status" value="1"/>
</dbReference>
<feature type="region of interest" description="Disordered" evidence="14">
    <location>
        <begin position="205"/>
        <end position="241"/>
    </location>
</feature>
<evidence type="ECO:0000256" key="1">
    <source>
        <dbReference type="ARBA" id="ARBA00004115"/>
    </source>
</evidence>
<gene>
    <name evidence="17" type="ORF">DPMN_137528</name>
</gene>
<dbReference type="EMBL" id="JAIWYP010000006">
    <property type="protein sequence ID" value="KAH3809167.1"/>
    <property type="molecule type" value="Genomic_DNA"/>
</dbReference>
<evidence type="ECO:0000256" key="11">
    <source>
        <dbReference type="ARBA" id="ARBA00023065"/>
    </source>
</evidence>
<sequence>MNKSNTTWTLSMCVFILLCLHVISGNPDKVFLNEVQVLTLHHGQMTQARRSSPVPQLKCLGGTAGCTAFKPNVVQCYNRGSDGYDVQWECKTDMDNSYRFGKVEVTCEGYSYPEDPFILRGSCGLEYTIDLTEEGIARKNSGNQGNHHQQQHQYYDDSYHHRSHVSDGLGKKVSSIVSDLFYLAIIAIVIYAIYKFCIASPTTAHPGDPPPSYDDTYRPHGNTAPPPYGFRQDYMPGGNSGDSCSSGAGYSGSHTYTGAGGPSTGGGFWSGAFTGGMLGYLLGNRNNTYAGYQRPHTGWWGGSSNWGTGWGNNWGSGTRTFTAPSAGSSFSAGVSSGTRTASGFGGTRRR</sequence>
<feature type="region of interest" description="Disordered" evidence="14">
    <location>
        <begin position="326"/>
        <end position="350"/>
    </location>
</feature>
<accession>A0A9D4JIW9</accession>
<dbReference type="PANTHER" id="PTHR15929:SF0">
    <property type="entry name" value="STORE-OPERATED CALCIUM ENTRY-ASSOCIATED REGULATORY FACTOR"/>
    <property type="match status" value="1"/>
</dbReference>
<evidence type="ECO:0000256" key="10">
    <source>
        <dbReference type="ARBA" id="ARBA00022989"/>
    </source>
</evidence>
<evidence type="ECO:0000256" key="15">
    <source>
        <dbReference type="SAM" id="Phobius"/>
    </source>
</evidence>
<feature type="transmembrane region" description="Helical" evidence="15">
    <location>
        <begin position="180"/>
        <end position="198"/>
    </location>
</feature>
<dbReference type="Proteomes" id="UP000828390">
    <property type="component" value="Unassembled WGS sequence"/>
</dbReference>
<evidence type="ECO:0000313" key="17">
    <source>
        <dbReference type="EMBL" id="KAH3809167.1"/>
    </source>
</evidence>
<keyword evidence="9" id="KW-0106">Calcium</keyword>
<evidence type="ECO:0000256" key="8">
    <source>
        <dbReference type="ARBA" id="ARBA00022824"/>
    </source>
</evidence>
<name>A0A9D4JIW9_DREPO</name>
<keyword evidence="7 16" id="KW-0732">Signal</keyword>
<evidence type="ECO:0000256" key="6">
    <source>
        <dbReference type="ARBA" id="ARBA00022692"/>
    </source>
</evidence>
<keyword evidence="4" id="KW-0813">Transport</keyword>
<comment type="similarity">
    <text evidence="2">Belongs to the SARAF family.</text>
</comment>
<evidence type="ECO:0000256" key="12">
    <source>
        <dbReference type="ARBA" id="ARBA00023136"/>
    </source>
</evidence>
<keyword evidence="6 15" id="KW-0812">Transmembrane</keyword>
<evidence type="ECO:0000256" key="2">
    <source>
        <dbReference type="ARBA" id="ARBA00006833"/>
    </source>
</evidence>
<evidence type="ECO:0000256" key="5">
    <source>
        <dbReference type="ARBA" id="ARBA00022568"/>
    </source>
</evidence>
<dbReference type="GO" id="GO:2001256">
    <property type="term" value="P:regulation of store-operated calcium entry"/>
    <property type="evidence" value="ECO:0007669"/>
    <property type="project" value="InterPro"/>
</dbReference>
<evidence type="ECO:0000256" key="7">
    <source>
        <dbReference type="ARBA" id="ARBA00022729"/>
    </source>
</evidence>
<evidence type="ECO:0000256" key="4">
    <source>
        <dbReference type="ARBA" id="ARBA00022448"/>
    </source>
</evidence>
<keyword evidence="5" id="KW-0109">Calcium transport</keyword>
<keyword evidence="10 15" id="KW-1133">Transmembrane helix</keyword>
<keyword evidence="12 15" id="KW-0472">Membrane</keyword>
<evidence type="ECO:0000256" key="16">
    <source>
        <dbReference type="SAM" id="SignalP"/>
    </source>
</evidence>
<comment type="subcellular location">
    <subcellularLocation>
        <location evidence="1">Endoplasmic reticulum membrane</location>
        <topology evidence="1">Single-pass type I membrane protein</topology>
    </subcellularLocation>
</comment>
<comment type="caution">
    <text evidence="17">The sequence shown here is derived from an EMBL/GenBank/DDBJ whole genome shotgun (WGS) entry which is preliminary data.</text>
</comment>
<dbReference type="GO" id="GO:0006816">
    <property type="term" value="P:calcium ion transport"/>
    <property type="evidence" value="ECO:0007669"/>
    <property type="project" value="UniProtKB-KW"/>
</dbReference>
<feature type="signal peptide" evidence="16">
    <location>
        <begin position="1"/>
        <end position="25"/>
    </location>
</feature>
<organism evidence="17 18">
    <name type="scientific">Dreissena polymorpha</name>
    <name type="common">Zebra mussel</name>
    <name type="synonym">Mytilus polymorpha</name>
    <dbReference type="NCBI Taxonomy" id="45954"/>
    <lineage>
        <taxon>Eukaryota</taxon>
        <taxon>Metazoa</taxon>
        <taxon>Spiralia</taxon>
        <taxon>Lophotrochozoa</taxon>
        <taxon>Mollusca</taxon>
        <taxon>Bivalvia</taxon>
        <taxon>Autobranchia</taxon>
        <taxon>Heteroconchia</taxon>
        <taxon>Euheterodonta</taxon>
        <taxon>Imparidentia</taxon>
        <taxon>Neoheterodontei</taxon>
        <taxon>Myida</taxon>
        <taxon>Dreissenoidea</taxon>
        <taxon>Dreissenidae</taxon>
        <taxon>Dreissena</taxon>
    </lineage>
</organism>
<dbReference type="AlphaFoldDB" id="A0A9D4JIW9"/>